<proteinExistence type="predicted"/>
<reference evidence="3" key="1">
    <citation type="submission" date="2015-02" db="EMBL/GenBank/DDBJ databases">
        <title>Draft Genome of Frankia sp. CpI1-S.</title>
        <authorList>
            <person name="Oshone R.T."/>
            <person name="Ngom M."/>
            <person name="Ghodhbane-Gtari F."/>
            <person name="Gtari M."/>
            <person name="Morris K."/>
            <person name="Thomas K."/>
            <person name="Sen A."/>
            <person name="Tisa L.S."/>
        </authorList>
    </citation>
    <scope>NUCLEOTIDE SEQUENCE [LARGE SCALE GENOMIC DNA]</scope>
    <source>
        <strain evidence="3">CpI1-S</strain>
    </source>
</reference>
<reference evidence="2 3" key="2">
    <citation type="journal article" date="2016" name="Genome Announc.">
        <title>Permanent Draft Genome Sequences for Two Variants of Frankia sp. Strain CpI1, the First Frankia Strain Isolated from Root Nodules of Comptonia peregrina.</title>
        <authorList>
            <person name="Oshone R."/>
            <person name="Hurst S.G.IV."/>
            <person name="Abebe-Akele F."/>
            <person name="Simpson S."/>
            <person name="Morris K."/>
            <person name="Thomas W.K."/>
            <person name="Tisa L.S."/>
        </authorList>
    </citation>
    <scope>NUCLEOTIDE SEQUENCE [LARGE SCALE GENOMIC DNA]</scope>
    <source>
        <strain evidence="3">CpI1-S</strain>
    </source>
</reference>
<comment type="caution">
    <text evidence="2">The sequence shown here is derived from an EMBL/GenBank/DDBJ whole genome shotgun (WGS) entry which is preliminary data.</text>
</comment>
<dbReference type="PATRIC" id="fig|1502723.3.peg.6395"/>
<keyword evidence="1" id="KW-0812">Transmembrane</keyword>
<name>A0A0D8B964_9ACTN</name>
<organism evidence="2 3">
    <name type="scientific">Frankia torreyi</name>
    <dbReference type="NCBI Taxonomy" id="1856"/>
    <lineage>
        <taxon>Bacteria</taxon>
        <taxon>Bacillati</taxon>
        <taxon>Actinomycetota</taxon>
        <taxon>Actinomycetes</taxon>
        <taxon>Frankiales</taxon>
        <taxon>Frankiaceae</taxon>
        <taxon>Frankia</taxon>
    </lineage>
</organism>
<gene>
    <name evidence="2" type="ORF">FF36_05773</name>
</gene>
<keyword evidence="1" id="KW-1133">Transmembrane helix</keyword>
<protein>
    <recommendedName>
        <fullName evidence="4">MacB-like periplasmic core domain</fullName>
    </recommendedName>
</protein>
<feature type="transmembrane region" description="Helical" evidence="1">
    <location>
        <begin position="20"/>
        <end position="39"/>
    </location>
</feature>
<evidence type="ECO:0008006" key="4">
    <source>
        <dbReference type="Google" id="ProtNLM"/>
    </source>
</evidence>
<evidence type="ECO:0000313" key="3">
    <source>
        <dbReference type="Proteomes" id="UP000032545"/>
    </source>
</evidence>
<dbReference type="Proteomes" id="UP000032545">
    <property type="component" value="Unassembled WGS sequence"/>
</dbReference>
<accession>A0A0D8B964</accession>
<keyword evidence="1" id="KW-0472">Membrane</keyword>
<keyword evidence="3" id="KW-1185">Reference proteome</keyword>
<evidence type="ECO:0000313" key="2">
    <source>
        <dbReference type="EMBL" id="KJE19922.1"/>
    </source>
</evidence>
<sequence length="84" mass="9209">MASTGLWWRWSLRELRQRLLLVVAIAVMIGLGTGLYAGLTSSSHWRRQSYDASYARLNVHDLRVAVGAGATVAQGRLAAVVRSL</sequence>
<dbReference type="EMBL" id="JYFN01000078">
    <property type="protein sequence ID" value="KJE19922.1"/>
    <property type="molecule type" value="Genomic_DNA"/>
</dbReference>
<feature type="non-terminal residue" evidence="2">
    <location>
        <position position="84"/>
    </location>
</feature>
<evidence type="ECO:0000256" key="1">
    <source>
        <dbReference type="SAM" id="Phobius"/>
    </source>
</evidence>
<dbReference type="AlphaFoldDB" id="A0A0D8B964"/>